<gene>
    <name evidence="10" type="ORF">WJT86_05925</name>
</gene>
<sequence length="220" mass="24648">MSDEFFREVDEEYRRDRISEIWKKHSNLIISVVALVIIGVGGYRYWENAQLNKAQDASMRFMQATSLIQQGKNSDAEQILGSLSKDAPESYVLLSRFTAAGDLVAKDTDGAIREYNALAADSKISTDWRDYAKLRSAMLRMNAADPSSAQSDLELLSNNSAWRHTAKEMLVLLFIEKGDQAAARRWLDAIEQDAETPPSLRTRLPLYTGILDGGVVQTVK</sequence>
<evidence type="ECO:0000256" key="5">
    <source>
        <dbReference type="ARBA" id="ARBA00022989"/>
    </source>
</evidence>
<evidence type="ECO:0000256" key="3">
    <source>
        <dbReference type="ARBA" id="ARBA00022475"/>
    </source>
</evidence>
<dbReference type="InterPro" id="IPR026039">
    <property type="entry name" value="YfgM"/>
</dbReference>
<evidence type="ECO:0000259" key="9">
    <source>
        <dbReference type="Pfam" id="PF09976"/>
    </source>
</evidence>
<evidence type="ECO:0000256" key="4">
    <source>
        <dbReference type="ARBA" id="ARBA00022692"/>
    </source>
</evidence>
<evidence type="ECO:0000313" key="11">
    <source>
        <dbReference type="Proteomes" id="UP001418637"/>
    </source>
</evidence>
<reference evidence="10 11" key="1">
    <citation type="submission" date="2024-04" db="EMBL/GenBank/DDBJ databases">
        <title>A novel species isolated from cricket.</title>
        <authorList>
            <person name="Wang H.-C."/>
        </authorList>
    </citation>
    <scope>NUCLEOTIDE SEQUENCE [LARGE SCALE GENOMIC DNA]</scope>
    <source>
        <strain evidence="10 11">WL0021</strain>
    </source>
</reference>
<dbReference type="RefSeq" id="WP_346336604.1">
    <property type="nucleotide sequence ID" value="NZ_JBBYXI010000002.1"/>
</dbReference>
<name>A0ABV0BK01_9HYPH</name>
<comment type="subcellular location">
    <subcellularLocation>
        <location evidence="2">Cell membrane</location>
    </subcellularLocation>
    <subcellularLocation>
        <location evidence="1">Membrane</location>
        <topology evidence="1">Single-pass membrane protein</topology>
    </subcellularLocation>
</comment>
<feature type="domain" description="Ancillary SecYEG translocon subunit/Cell division coordinator CpoB TPR" evidence="9">
    <location>
        <begin position="22"/>
        <end position="185"/>
    </location>
</feature>
<keyword evidence="7" id="KW-0143">Chaperone</keyword>
<dbReference type="EMBL" id="JBBYXI010000002">
    <property type="protein sequence ID" value="MEN3930601.1"/>
    <property type="molecule type" value="Genomic_DNA"/>
</dbReference>
<organism evidence="10 11">
    <name type="scientific">Hohaiivirga grylli</name>
    <dbReference type="NCBI Taxonomy" id="3133970"/>
    <lineage>
        <taxon>Bacteria</taxon>
        <taxon>Pseudomonadati</taxon>
        <taxon>Pseudomonadota</taxon>
        <taxon>Alphaproteobacteria</taxon>
        <taxon>Hyphomicrobiales</taxon>
        <taxon>Methylobacteriaceae</taxon>
        <taxon>Hohaiivirga</taxon>
    </lineage>
</organism>
<evidence type="ECO:0000256" key="6">
    <source>
        <dbReference type="ARBA" id="ARBA00023136"/>
    </source>
</evidence>
<dbReference type="PANTHER" id="PTHR38035">
    <property type="entry name" value="UPF0070 PROTEIN YFGM"/>
    <property type="match status" value="1"/>
</dbReference>
<keyword evidence="4 8" id="KW-0812">Transmembrane</keyword>
<evidence type="ECO:0000256" key="7">
    <source>
        <dbReference type="ARBA" id="ARBA00023186"/>
    </source>
</evidence>
<keyword evidence="3" id="KW-1003">Cell membrane</keyword>
<evidence type="ECO:0000256" key="1">
    <source>
        <dbReference type="ARBA" id="ARBA00004167"/>
    </source>
</evidence>
<protein>
    <submittedName>
        <fullName evidence="10">Tetratricopeptide repeat protein</fullName>
    </submittedName>
</protein>
<evidence type="ECO:0000256" key="2">
    <source>
        <dbReference type="ARBA" id="ARBA00004236"/>
    </source>
</evidence>
<keyword evidence="5 8" id="KW-1133">Transmembrane helix</keyword>
<feature type="transmembrane region" description="Helical" evidence="8">
    <location>
        <begin position="27"/>
        <end position="46"/>
    </location>
</feature>
<evidence type="ECO:0000313" key="10">
    <source>
        <dbReference type="EMBL" id="MEN3930601.1"/>
    </source>
</evidence>
<accession>A0ABV0BK01</accession>
<proteinExistence type="predicted"/>
<dbReference type="InterPro" id="IPR018704">
    <property type="entry name" value="SecYEG/CpoB_TPR"/>
</dbReference>
<keyword evidence="11" id="KW-1185">Reference proteome</keyword>
<keyword evidence="6 8" id="KW-0472">Membrane</keyword>
<dbReference type="Proteomes" id="UP001418637">
    <property type="component" value="Unassembled WGS sequence"/>
</dbReference>
<dbReference type="PANTHER" id="PTHR38035:SF1">
    <property type="entry name" value="ANCILLARY SECYEG TRANSLOCON SUBUNIT"/>
    <property type="match status" value="1"/>
</dbReference>
<comment type="caution">
    <text evidence="10">The sequence shown here is derived from an EMBL/GenBank/DDBJ whole genome shotgun (WGS) entry which is preliminary data.</text>
</comment>
<dbReference type="Pfam" id="PF09976">
    <property type="entry name" value="TPR_21"/>
    <property type="match status" value="1"/>
</dbReference>
<evidence type="ECO:0000256" key="8">
    <source>
        <dbReference type="SAM" id="Phobius"/>
    </source>
</evidence>